<feature type="region of interest" description="Disordered" evidence="1">
    <location>
        <begin position="25"/>
        <end position="79"/>
    </location>
</feature>
<name>A0A9Q1M6C0_9SOLA</name>
<dbReference type="EMBL" id="JAJAGQ010000010">
    <property type="protein sequence ID" value="KAJ8550738.1"/>
    <property type="molecule type" value="Genomic_DNA"/>
</dbReference>
<gene>
    <name evidence="2" type="ORF">K7X08_000108</name>
</gene>
<organism evidence="2 3">
    <name type="scientific">Anisodus acutangulus</name>
    <dbReference type="NCBI Taxonomy" id="402998"/>
    <lineage>
        <taxon>Eukaryota</taxon>
        <taxon>Viridiplantae</taxon>
        <taxon>Streptophyta</taxon>
        <taxon>Embryophyta</taxon>
        <taxon>Tracheophyta</taxon>
        <taxon>Spermatophyta</taxon>
        <taxon>Magnoliopsida</taxon>
        <taxon>eudicotyledons</taxon>
        <taxon>Gunneridae</taxon>
        <taxon>Pentapetalae</taxon>
        <taxon>asterids</taxon>
        <taxon>lamiids</taxon>
        <taxon>Solanales</taxon>
        <taxon>Solanaceae</taxon>
        <taxon>Solanoideae</taxon>
        <taxon>Hyoscyameae</taxon>
        <taxon>Anisodus</taxon>
    </lineage>
</organism>
<dbReference type="AlphaFoldDB" id="A0A9Q1M6C0"/>
<accession>A0A9Q1M6C0</accession>
<keyword evidence="3" id="KW-1185">Reference proteome</keyword>
<feature type="compositionally biased region" description="Polar residues" evidence="1">
    <location>
        <begin position="40"/>
        <end position="51"/>
    </location>
</feature>
<evidence type="ECO:0000313" key="2">
    <source>
        <dbReference type="EMBL" id="KAJ8550738.1"/>
    </source>
</evidence>
<proteinExistence type="predicted"/>
<feature type="region of interest" description="Disordered" evidence="1">
    <location>
        <begin position="236"/>
        <end position="261"/>
    </location>
</feature>
<evidence type="ECO:0000313" key="3">
    <source>
        <dbReference type="Proteomes" id="UP001152561"/>
    </source>
</evidence>
<sequence>MFSSFAALKLTEVSNDTKVAEQQIHQLGAPRKRVRESVPTVETSEDATSSWPHGKRVRRNSPGDDGEGLNNPDSETPLPVVNIENDEAEDGVAAEAVKDVLQRSRTFGTQANPFEERLRILGKRGTSAADGVGIRAPQSQDPNPGVVTPTTAIGGVCITPIMNSNAQRAVNLGKYGANGVVGTGIVRTQAQISRKLGESGYGIFTGSMEVRNPDFHSRGVATQVISKPGVIATVVGDAPPNDQIGVQRKLNLGSEPKKKAP</sequence>
<reference evidence="3" key="1">
    <citation type="journal article" date="2023" name="Proc. Natl. Acad. Sci. U.S.A.">
        <title>Genomic and structural basis for evolution of tropane alkaloid biosynthesis.</title>
        <authorList>
            <person name="Wanga Y.-J."/>
            <person name="Taina T."/>
            <person name="Yua J.-Y."/>
            <person name="Lia J."/>
            <person name="Xua B."/>
            <person name="Chenc J."/>
            <person name="D'Auriad J.C."/>
            <person name="Huanga J.-P."/>
            <person name="Huanga S.-X."/>
        </authorList>
    </citation>
    <scope>NUCLEOTIDE SEQUENCE [LARGE SCALE GENOMIC DNA]</scope>
    <source>
        <strain evidence="3">cv. KIB-2019</strain>
    </source>
</reference>
<dbReference type="Proteomes" id="UP001152561">
    <property type="component" value="Unassembled WGS sequence"/>
</dbReference>
<evidence type="ECO:0000256" key="1">
    <source>
        <dbReference type="SAM" id="MobiDB-lite"/>
    </source>
</evidence>
<comment type="caution">
    <text evidence="2">The sequence shown here is derived from an EMBL/GenBank/DDBJ whole genome shotgun (WGS) entry which is preliminary data.</text>
</comment>
<protein>
    <submittedName>
        <fullName evidence="2">Uncharacterized protein</fullName>
    </submittedName>
</protein>